<comment type="caution">
    <text evidence="2">The sequence shown here is derived from an EMBL/GenBank/DDBJ whole genome shotgun (WGS) entry which is preliminary data.</text>
</comment>
<dbReference type="SUPFAM" id="SSF56219">
    <property type="entry name" value="DNase I-like"/>
    <property type="match status" value="1"/>
</dbReference>
<dbReference type="Pfam" id="PF03372">
    <property type="entry name" value="Exo_endo_phos"/>
    <property type="match status" value="1"/>
</dbReference>
<reference evidence="3" key="1">
    <citation type="submission" date="2016-06" db="EMBL/GenBank/DDBJ databases">
        <title>Parallel loss of symbiosis genes in relatives of nitrogen-fixing non-legume Parasponia.</title>
        <authorList>
            <person name="Van Velzen R."/>
            <person name="Holmer R."/>
            <person name="Bu F."/>
            <person name="Rutten L."/>
            <person name="Van Zeijl A."/>
            <person name="Liu W."/>
            <person name="Santuari L."/>
            <person name="Cao Q."/>
            <person name="Sharma T."/>
            <person name="Shen D."/>
            <person name="Roswanjaya Y."/>
            <person name="Wardhani T."/>
            <person name="Kalhor M.S."/>
            <person name="Jansen J."/>
            <person name="Van den Hoogen J."/>
            <person name="Gungor B."/>
            <person name="Hartog M."/>
            <person name="Hontelez J."/>
            <person name="Verver J."/>
            <person name="Yang W.-C."/>
            <person name="Schijlen E."/>
            <person name="Repin R."/>
            <person name="Schilthuizen M."/>
            <person name="Schranz E."/>
            <person name="Heidstra R."/>
            <person name="Miyata K."/>
            <person name="Fedorova E."/>
            <person name="Kohlen W."/>
            <person name="Bisseling T."/>
            <person name="Smit S."/>
            <person name="Geurts R."/>
        </authorList>
    </citation>
    <scope>NUCLEOTIDE SEQUENCE [LARGE SCALE GENOMIC DNA]</scope>
    <source>
        <strain evidence="3">cv. RG33-2</strain>
    </source>
</reference>
<feature type="domain" description="Endonuclease/exonuclease/phosphatase" evidence="1">
    <location>
        <begin position="22"/>
        <end position="137"/>
    </location>
</feature>
<keyword evidence="2" id="KW-0255">Endonuclease</keyword>
<evidence type="ECO:0000313" key="3">
    <source>
        <dbReference type="Proteomes" id="UP000237000"/>
    </source>
</evidence>
<dbReference type="InterPro" id="IPR036691">
    <property type="entry name" value="Endo/exonu/phosph_ase_sf"/>
</dbReference>
<evidence type="ECO:0000313" key="2">
    <source>
        <dbReference type="EMBL" id="PON56647.1"/>
    </source>
</evidence>
<dbReference type="EMBL" id="JXTC01000406">
    <property type="protein sequence ID" value="PON56647.1"/>
    <property type="molecule type" value="Genomic_DNA"/>
</dbReference>
<keyword evidence="2" id="KW-0269">Exonuclease</keyword>
<dbReference type="GO" id="GO:0004527">
    <property type="term" value="F:exonuclease activity"/>
    <property type="evidence" value="ECO:0007669"/>
    <property type="project" value="UniProtKB-KW"/>
</dbReference>
<dbReference type="InterPro" id="IPR005135">
    <property type="entry name" value="Endo/exonuclease/phosphatase"/>
</dbReference>
<dbReference type="PANTHER" id="PTHR33710">
    <property type="entry name" value="BNAC02G09200D PROTEIN"/>
    <property type="match status" value="1"/>
</dbReference>
<dbReference type="AlphaFoldDB" id="A0A2P5C6I5"/>
<protein>
    <submittedName>
        <fullName evidence="2">Endonuclease/exonuclease/phosphatase</fullName>
    </submittedName>
</protein>
<evidence type="ECO:0000259" key="1">
    <source>
        <dbReference type="Pfam" id="PF03372"/>
    </source>
</evidence>
<keyword evidence="3" id="KW-1185">Reference proteome</keyword>
<gene>
    <name evidence="2" type="ORF">TorRG33x02_295780</name>
</gene>
<keyword evidence="2" id="KW-0540">Nuclease</keyword>
<dbReference type="Gene3D" id="3.60.10.10">
    <property type="entry name" value="Endonuclease/exonuclease/phosphatase"/>
    <property type="match status" value="1"/>
</dbReference>
<sequence>MLLWKNGWNVTIHSFSNGHIDAPVVTEEKVHWRFTGFYGHPSQSKRKFSWDLLRRLNGLFSLPWVCGGDFNEILCLSEKVRGSEEGLMHTWTNKRDGLANIQEQLDRYVYNDEWRTLFPNASVKHLDFFLSDHRPVVLSISKQTLSYGSGERPFRLEPFWVNETDFNDVVQQSWQNSVVNDRRKSFSGIATHLQFCGASLKLWSSKRFGRWQKLLGSKQRQLASLYDRSREVGVMKKIRRVEKEIGVLLYREEQYWKQRSRADWLLGRRKY</sequence>
<dbReference type="InParanoid" id="A0A2P5C6I5"/>
<dbReference type="OrthoDB" id="1194645at2759"/>
<organism evidence="2 3">
    <name type="scientific">Trema orientale</name>
    <name type="common">Charcoal tree</name>
    <name type="synonym">Celtis orientalis</name>
    <dbReference type="NCBI Taxonomy" id="63057"/>
    <lineage>
        <taxon>Eukaryota</taxon>
        <taxon>Viridiplantae</taxon>
        <taxon>Streptophyta</taxon>
        <taxon>Embryophyta</taxon>
        <taxon>Tracheophyta</taxon>
        <taxon>Spermatophyta</taxon>
        <taxon>Magnoliopsida</taxon>
        <taxon>eudicotyledons</taxon>
        <taxon>Gunneridae</taxon>
        <taxon>Pentapetalae</taxon>
        <taxon>rosids</taxon>
        <taxon>fabids</taxon>
        <taxon>Rosales</taxon>
        <taxon>Cannabaceae</taxon>
        <taxon>Trema</taxon>
    </lineage>
</organism>
<accession>A0A2P5C6I5</accession>
<dbReference type="GO" id="GO:0004519">
    <property type="term" value="F:endonuclease activity"/>
    <property type="evidence" value="ECO:0007669"/>
    <property type="project" value="UniProtKB-KW"/>
</dbReference>
<dbReference type="Proteomes" id="UP000237000">
    <property type="component" value="Unassembled WGS sequence"/>
</dbReference>
<name>A0A2P5C6I5_TREOI</name>
<dbReference type="PANTHER" id="PTHR33710:SF77">
    <property type="entry name" value="DNASE I-LIKE SUPERFAMILY PROTEIN"/>
    <property type="match status" value="1"/>
</dbReference>
<proteinExistence type="predicted"/>
<keyword evidence="2" id="KW-0378">Hydrolase</keyword>